<dbReference type="RefSeq" id="WP_183316900.1">
    <property type="nucleotide sequence ID" value="NZ_JACIEN010000003.1"/>
</dbReference>
<proteinExistence type="predicted"/>
<dbReference type="Proteomes" id="UP000577362">
    <property type="component" value="Unassembled WGS sequence"/>
</dbReference>
<dbReference type="GO" id="GO:0005975">
    <property type="term" value="P:carbohydrate metabolic process"/>
    <property type="evidence" value="ECO:0007669"/>
    <property type="project" value="InterPro"/>
</dbReference>
<organism evidence="1 2">
    <name type="scientific">Chelatococcus caeni</name>
    <dbReference type="NCBI Taxonomy" id="1348468"/>
    <lineage>
        <taxon>Bacteria</taxon>
        <taxon>Pseudomonadati</taxon>
        <taxon>Pseudomonadota</taxon>
        <taxon>Alphaproteobacteria</taxon>
        <taxon>Hyphomicrobiales</taxon>
        <taxon>Chelatococcaceae</taxon>
        <taxon>Chelatococcus</taxon>
    </lineage>
</organism>
<evidence type="ECO:0000313" key="1">
    <source>
        <dbReference type="EMBL" id="MBB4017589.1"/>
    </source>
</evidence>
<evidence type="ECO:0008006" key="3">
    <source>
        <dbReference type="Google" id="ProtNLM"/>
    </source>
</evidence>
<keyword evidence="2" id="KW-1185">Reference proteome</keyword>
<dbReference type="GO" id="GO:0004553">
    <property type="term" value="F:hydrolase activity, hydrolyzing O-glycosyl compounds"/>
    <property type="evidence" value="ECO:0007669"/>
    <property type="project" value="InterPro"/>
</dbReference>
<dbReference type="SUPFAM" id="SSF51055">
    <property type="entry name" value="Carbohydrate binding domain"/>
    <property type="match status" value="1"/>
</dbReference>
<dbReference type="AlphaFoldDB" id="A0A840C265"/>
<protein>
    <recommendedName>
        <fullName evidence="3">Tail fiber protein</fullName>
    </recommendedName>
</protein>
<reference evidence="1 2" key="1">
    <citation type="submission" date="2020-08" db="EMBL/GenBank/DDBJ databases">
        <title>Genomic Encyclopedia of Type Strains, Phase IV (KMG-IV): sequencing the most valuable type-strain genomes for metagenomic binning, comparative biology and taxonomic classification.</title>
        <authorList>
            <person name="Goeker M."/>
        </authorList>
    </citation>
    <scope>NUCLEOTIDE SEQUENCE [LARGE SCALE GENOMIC DNA]</scope>
    <source>
        <strain evidence="1 2">DSM 103737</strain>
    </source>
</reference>
<dbReference type="InterPro" id="IPR036573">
    <property type="entry name" value="CBM_sf_5/12"/>
</dbReference>
<evidence type="ECO:0000313" key="2">
    <source>
        <dbReference type="Proteomes" id="UP000577362"/>
    </source>
</evidence>
<comment type="caution">
    <text evidence="1">The sequence shown here is derived from an EMBL/GenBank/DDBJ whole genome shotgun (WGS) entry which is preliminary data.</text>
</comment>
<dbReference type="EMBL" id="JACIEN010000003">
    <property type="protein sequence ID" value="MBB4017589.1"/>
    <property type="molecule type" value="Genomic_DNA"/>
</dbReference>
<dbReference type="GO" id="GO:0005576">
    <property type="term" value="C:extracellular region"/>
    <property type="evidence" value="ECO:0007669"/>
    <property type="project" value="InterPro"/>
</dbReference>
<accession>A0A840C265</accession>
<dbReference type="Gene3D" id="2.10.10.20">
    <property type="entry name" value="Carbohydrate-binding module superfamily 5/12"/>
    <property type="match status" value="1"/>
</dbReference>
<gene>
    <name evidence="1" type="ORF">GGR16_002623</name>
</gene>
<sequence>MPYLQPYEPDYSFFGFQNANPQSPLPGDRLDAQLEDVAFSLEQVIAFLQGFTTAEGKLAPGSVGPDQLAPSISLSFEPPAPWQPNTTYTTRSTVFYANDFYIAKKDHVSGAVFDPSNWNLLADFSQILVGAEAAKVAAEAAAVSAAGSASAAGGSATAAATAASNAGNSATAAAASESAAATSETNAAASAATASDAAAVAQTAAVQASDAATAAATSAVVAEQWAEAAQEGALPDGSVTTAKLALGAVDSDRLADGSVTTAKLAMESVDSDRLGNGSVTASKLALGAVGNGQLADMAEGTIKARAAGGDSGPPQDLSVSDVLNMIGTTHGDLIFRGEHGWERLAPGGVGQVLATFGEGGNPAWIDPPSGGGKLDGVGNIDVITGGTTLLRPQSDDQFLRIRALEGFGGFPYTHNFDLETGVAEEGDFFFIHLTLNSGEDTATVNFRNGTGGAVLWGVTYSGSIARYSLCVVYDGAAWRVAWVIQSLA</sequence>
<dbReference type="GO" id="GO:0030246">
    <property type="term" value="F:carbohydrate binding"/>
    <property type="evidence" value="ECO:0007669"/>
    <property type="project" value="InterPro"/>
</dbReference>
<name>A0A840C265_9HYPH</name>